<name>A0A1Z4BWM9_9GAMM</name>
<accession>A0A1Z4BWM9</accession>
<reference evidence="2 4" key="2">
    <citation type="submission" date="2017-11" db="EMBL/GenBank/DDBJ databases">
        <title>Draft Genome Sequence of Methylobacter psychrotolerans Sph1T, an Obligate Methanotroph from Low-Temperature Environments.</title>
        <authorList>
            <person name="Oshkin I.Y."/>
            <person name="Miroshnikov K."/>
            <person name="Belova S.E."/>
            <person name="Korzhenkov A."/>
            <person name="Toshchakov S.V."/>
            <person name="Dedysh S.N."/>
        </authorList>
    </citation>
    <scope>NUCLEOTIDE SEQUENCE [LARGE SCALE GENOMIC DNA]</scope>
    <source>
        <strain evidence="2 4">Sph1</strain>
    </source>
</reference>
<dbReference type="OrthoDB" id="8686088at2"/>
<dbReference type="Proteomes" id="UP000197019">
    <property type="component" value="Chromosome"/>
</dbReference>
<organism evidence="1 3">
    <name type="scientific">Methylovulum psychrotolerans</name>
    <dbReference type="NCBI Taxonomy" id="1704499"/>
    <lineage>
        <taxon>Bacteria</taxon>
        <taxon>Pseudomonadati</taxon>
        <taxon>Pseudomonadota</taxon>
        <taxon>Gammaproteobacteria</taxon>
        <taxon>Methylococcales</taxon>
        <taxon>Methylococcaceae</taxon>
        <taxon>Methylovulum</taxon>
    </lineage>
</organism>
<gene>
    <name evidence="2" type="ORF">AADEFJLK_00903</name>
    <name evidence="1" type="ORF">CEK71_05860</name>
</gene>
<proteinExistence type="predicted"/>
<dbReference type="EMBL" id="CP022129">
    <property type="protein sequence ID" value="ASF45633.1"/>
    <property type="molecule type" value="Genomic_DNA"/>
</dbReference>
<dbReference type="AlphaFoldDB" id="A0A1Z4BWM9"/>
<dbReference type="KEGG" id="mpsy:CEK71_05860"/>
<evidence type="ECO:0000313" key="3">
    <source>
        <dbReference type="Proteomes" id="UP000197019"/>
    </source>
</evidence>
<evidence type="ECO:0000313" key="4">
    <source>
        <dbReference type="Proteomes" id="UP000237423"/>
    </source>
</evidence>
<reference evidence="1 3" key="1">
    <citation type="submission" date="2017-06" db="EMBL/GenBank/DDBJ databases">
        <title>Genome Sequencing of the methanotroph Methylovulum psychrotolerants str. HV10-M2 isolated from a high-altitude environment.</title>
        <authorList>
            <person name="Mateos-Rivera A."/>
        </authorList>
    </citation>
    <scope>NUCLEOTIDE SEQUENCE [LARGE SCALE GENOMIC DNA]</scope>
    <source>
        <strain evidence="1 3">HV10_M2</strain>
    </source>
</reference>
<dbReference type="EMBL" id="PGFZ01000001">
    <property type="protein sequence ID" value="POZ53862.1"/>
    <property type="molecule type" value="Genomic_DNA"/>
</dbReference>
<protein>
    <submittedName>
        <fullName evidence="2">Pyrroloquinoline quinone biosynthesis protein PqqD</fullName>
    </submittedName>
</protein>
<dbReference type="RefSeq" id="WP_088618509.1">
    <property type="nucleotide sequence ID" value="NZ_CP022129.1"/>
</dbReference>
<evidence type="ECO:0000313" key="1">
    <source>
        <dbReference type="EMBL" id="ASF45633.1"/>
    </source>
</evidence>
<sequence length="153" mass="16903">MEQKGIFKVNSPYIVSELIDGELVIMNLKSGNYYSVRDTGVFLWSALEKGCSQDEMLALLTDVYNGDIPSMIGQSLLFIKSLLDNDLVSQAMVAQGPNTWAADQIMGQPLLDKFTSPPVLEVFSDMQDLLLLDPIHDIAEQGWPVAKPSRPAE</sequence>
<dbReference type="InterPro" id="IPR008792">
    <property type="entry name" value="PQQD"/>
</dbReference>
<dbReference type="Proteomes" id="UP000237423">
    <property type="component" value="Unassembled WGS sequence"/>
</dbReference>
<dbReference type="Pfam" id="PF05402">
    <property type="entry name" value="PqqD"/>
    <property type="match status" value="1"/>
</dbReference>
<keyword evidence="3" id="KW-1185">Reference proteome</keyword>
<evidence type="ECO:0000313" key="2">
    <source>
        <dbReference type="EMBL" id="POZ53862.1"/>
    </source>
</evidence>